<keyword evidence="1" id="KW-0472">Membrane</keyword>
<organism evidence="2 3">
    <name type="scientific">Carex littledalei</name>
    <dbReference type="NCBI Taxonomy" id="544730"/>
    <lineage>
        <taxon>Eukaryota</taxon>
        <taxon>Viridiplantae</taxon>
        <taxon>Streptophyta</taxon>
        <taxon>Embryophyta</taxon>
        <taxon>Tracheophyta</taxon>
        <taxon>Spermatophyta</taxon>
        <taxon>Magnoliopsida</taxon>
        <taxon>Liliopsida</taxon>
        <taxon>Poales</taxon>
        <taxon>Cyperaceae</taxon>
        <taxon>Cyperoideae</taxon>
        <taxon>Cariceae</taxon>
        <taxon>Carex</taxon>
        <taxon>Carex subgen. Euthyceras</taxon>
    </lineage>
</organism>
<sequence>MSQDEDAIEKRVSIDEKVINDSNGVKEGEKSPEIKNLQDKKIKERKVTIIQPALNQIGPNRPVYPTRKSLPASISFSVLIFISFQNHLFLIIILPFLGTEHLTSSSS</sequence>
<keyword evidence="1" id="KW-1133">Transmembrane helix</keyword>
<accession>A0A833QS43</accession>
<reference evidence="2" key="1">
    <citation type="submission" date="2020-01" db="EMBL/GenBank/DDBJ databases">
        <title>Genome sequence of Kobresia littledalei, the first chromosome-level genome in the family Cyperaceae.</title>
        <authorList>
            <person name="Qu G."/>
        </authorList>
    </citation>
    <scope>NUCLEOTIDE SEQUENCE</scope>
    <source>
        <strain evidence="2">C.B.Clarke</strain>
        <tissue evidence="2">Leaf</tissue>
    </source>
</reference>
<comment type="caution">
    <text evidence="2">The sequence shown here is derived from an EMBL/GenBank/DDBJ whole genome shotgun (WGS) entry which is preliminary data.</text>
</comment>
<evidence type="ECO:0000313" key="2">
    <source>
        <dbReference type="EMBL" id="KAF3327723.1"/>
    </source>
</evidence>
<name>A0A833QS43_9POAL</name>
<keyword evidence="3" id="KW-1185">Reference proteome</keyword>
<evidence type="ECO:0000256" key="1">
    <source>
        <dbReference type="SAM" id="Phobius"/>
    </source>
</evidence>
<protein>
    <submittedName>
        <fullName evidence="2">Uncharacterized protein</fullName>
    </submittedName>
</protein>
<gene>
    <name evidence="2" type="ORF">FCM35_KLT07841</name>
</gene>
<dbReference type="EMBL" id="SWLB01000017">
    <property type="protein sequence ID" value="KAF3327723.1"/>
    <property type="molecule type" value="Genomic_DNA"/>
</dbReference>
<keyword evidence="1" id="KW-0812">Transmembrane</keyword>
<dbReference type="Proteomes" id="UP000623129">
    <property type="component" value="Unassembled WGS sequence"/>
</dbReference>
<proteinExistence type="predicted"/>
<feature type="transmembrane region" description="Helical" evidence="1">
    <location>
        <begin position="76"/>
        <end position="97"/>
    </location>
</feature>
<dbReference type="AlphaFoldDB" id="A0A833QS43"/>
<evidence type="ECO:0000313" key="3">
    <source>
        <dbReference type="Proteomes" id="UP000623129"/>
    </source>
</evidence>